<dbReference type="Pfam" id="PF13635">
    <property type="entry name" value="DUF4143"/>
    <property type="match status" value="1"/>
</dbReference>
<organism evidence="2 3">
    <name type="scientific">Mesosutterella faecium</name>
    <dbReference type="NCBI Taxonomy" id="2925194"/>
    <lineage>
        <taxon>Bacteria</taxon>
        <taxon>Pseudomonadati</taxon>
        <taxon>Pseudomonadota</taxon>
        <taxon>Betaproteobacteria</taxon>
        <taxon>Burkholderiales</taxon>
        <taxon>Sutterellaceae</taxon>
        <taxon>Mesosutterella</taxon>
    </lineage>
</organism>
<dbReference type="RefSeq" id="WP_243376377.1">
    <property type="nucleotide sequence ID" value="NZ_JAKZJU020000001.1"/>
</dbReference>
<name>A0ABT7ING9_9BURK</name>
<dbReference type="Pfam" id="PF13173">
    <property type="entry name" value="AAA_14"/>
    <property type="match status" value="1"/>
</dbReference>
<keyword evidence="2" id="KW-0067">ATP-binding</keyword>
<dbReference type="GO" id="GO:0005524">
    <property type="term" value="F:ATP binding"/>
    <property type="evidence" value="ECO:0007669"/>
    <property type="project" value="UniProtKB-KW"/>
</dbReference>
<reference evidence="2" key="1">
    <citation type="submission" date="2023-03" db="EMBL/GenBank/DDBJ databases">
        <title>Mesosutterella sp. nov. isolated from porcine feces.</title>
        <authorList>
            <person name="Yu S."/>
        </authorList>
    </citation>
    <scope>NUCLEOTIDE SEQUENCE</scope>
    <source>
        <strain evidence="2">AGMB02718</strain>
    </source>
</reference>
<dbReference type="SUPFAM" id="SSF52540">
    <property type="entry name" value="P-loop containing nucleoside triphosphate hydrolases"/>
    <property type="match status" value="1"/>
</dbReference>
<sequence length="371" mass="41901">MPEVARGTPSKAVAVFGPRRVGKTTLLEELVGTANARWYIGDTPEAARSLRFQTAGDVRNALLQAPTLVIDEAHKIPDIGNIVKMLVDANERLEKPDRIFLTSSSPLYLASIKESALGRVVSRRMWPLSLKEIAEHASWGYVNGRLDQFLVSGMMPNVFTDPEGGRAFLEDYCDGLLLRDLLEQTPVRRLDKFRMLVQLLAYSVGSEVSYDGLARECGLTRPTVEAYIGKLEQSSIVRVCPSFSKNLASELKKGKKIYFFDNGIRNALIHNFAPLAEREDAGALWENFFFMERVKMHDIQRDFTQIYFWRNTGHNPAEVDLVEVRDQKIHAFECKLSDKTQHSRGVAKFQELYPDSAVEIVLPGDCQRIFS</sequence>
<evidence type="ECO:0000259" key="1">
    <source>
        <dbReference type="SMART" id="SM00382"/>
    </source>
</evidence>
<evidence type="ECO:0000313" key="2">
    <source>
        <dbReference type="EMBL" id="MDL2059924.1"/>
    </source>
</evidence>
<dbReference type="PANTHER" id="PTHR43566">
    <property type="entry name" value="CONSERVED PROTEIN"/>
    <property type="match status" value="1"/>
</dbReference>
<evidence type="ECO:0000313" key="3">
    <source>
        <dbReference type="Proteomes" id="UP001165481"/>
    </source>
</evidence>
<dbReference type="EMBL" id="JAKZJU020000001">
    <property type="protein sequence ID" value="MDL2059924.1"/>
    <property type="molecule type" value="Genomic_DNA"/>
</dbReference>
<keyword evidence="3" id="KW-1185">Reference proteome</keyword>
<dbReference type="InterPro" id="IPR041682">
    <property type="entry name" value="AAA_14"/>
</dbReference>
<dbReference type="InterPro" id="IPR027417">
    <property type="entry name" value="P-loop_NTPase"/>
</dbReference>
<comment type="caution">
    <text evidence="2">The sequence shown here is derived from an EMBL/GenBank/DDBJ whole genome shotgun (WGS) entry which is preliminary data.</text>
</comment>
<dbReference type="InterPro" id="IPR003593">
    <property type="entry name" value="AAA+_ATPase"/>
</dbReference>
<dbReference type="PANTHER" id="PTHR43566:SF1">
    <property type="entry name" value="AAA+ ATPASE DOMAIN-CONTAINING PROTEIN"/>
    <property type="match status" value="1"/>
</dbReference>
<protein>
    <submittedName>
        <fullName evidence="2">ATP-binding protein</fullName>
    </submittedName>
</protein>
<accession>A0ABT7ING9</accession>
<feature type="domain" description="AAA+ ATPase" evidence="1">
    <location>
        <begin position="9"/>
        <end position="132"/>
    </location>
</feature>
<dbReference type="Proteomes" id="UP001165481">
    <property type="component" value="Unassembled WGS sequence"/>
</dbReference>
<dbReference type="InterPro" id="IPR025420">
    <property type="entry name" value="DUF4143"/>
</dbReference>
<proteinExistence type="predicted"/>
<dbReference type="SMART" id="SM00382">
    <property type="entry name" value="AAA"/>
    <property type="match status" value="1"/>
</dbReference>
<keyword evidence="2" id="KW-0547">Nucleotide-binding</keyword>
<gene>
    <name evidence="2" type="ORF">MUN46_008275</name>
</gene>